<dbReference type="SUPFAM" id="SSF51120">
    <property type="entry name" value="beta-Roll"/>
    <property type="match status" value="2"/>
</dbReference>
<dbReference type="PROSITE" id="PS00330">
    <property type="entry name" value="HEMOLYSIN_CALCIUM"/>
    <property type="match status" value="4"/>
</dbReference>
<dbReference type="PANTHER" id="PTHR38340:SF1">
    <property type="entry name" value="S-LAYER PROTEIN"/>
    <property type="match status" value="1"/>
</dbReference>
<feature type="region of interest" description="Disordered" evidence="3">
    <location>
        <begin position="148"/>
        <end position="177"/>
    </location>
</feature>
<dbReference type="Proteomes" id="UP000757435">
    <property type="component" value="Unassembled WGS sequence"/>
</dbReference>
<evidence type="ECO:0000313" key="5">
    <source>
        <dbReference type="Proteomes" id="UP000757435"/>
    </source>
</evidence>
<sequence length="403" mass="41379">MAKSTGDYMTNRFGTPNRDILYGDSNFNALNDVIYGYGGNDVIFGVNGDDRMELGDGDDLAVGNMGNDTLLGGVGNDFLGQVSGSGLRVDEAFTSYLIERGNDLLDGGEGNDMISGGEGNDRLQGGASNDILGAYDFIYTSASNPASSYTLSGSEANHDQIDGGSGDDYLSGGEGNDRLQGGTGVDCLGAYQLSYKLTADPTVTITLTGTDAGNDQLEGGEGNDHLSGGADNDFLKGGAGNDVLGEFTAQNVIAGSAASQMSATEAGNDRLEGGAGSDKLNGGLGNDVLMGVDTAAKRPGVAEVDELAGGAGRDTFVLGSKTAEFYSDLKPSQSGAADYAILNDFNLGEGDRIQLKGKASSYALRKSGADTFITLTQGQTKPELIGVIENRALASFSKGFTFV</sequence>
<evidence type="ECO:0000256" key="2">
    <source>
        <dbReference type="ARBA" id="ARBA00022525"/>
    </source>
</evidence>
<dbReference type="GO" id="GO:0005509">
    <property type="term" value="F:calcium ion binding"/>
    <property type="evidence" value="ECO:0007669"/>
    <property type="project" value="InterPro"/>
</dbReference>
<protein>
    <submittedName>
        <fullName evidence="4">Calcium-binding protein</fullName>
    </submittedName>
</protein>
<gene>
    <name evidence="4" type="ORF">KME15_17175</name>
</gene>
<evidence type="ECO:0000313" key="4">
    <source>
        <dbReference type="EMBL" id="MBW4660407.1"/>
    </source>
</evidence>
<dbReference type="Gene3D" id="2.150.10.10">
    <property type="entry name" value="Serralysin-like metalloprotease, C-terminal"/>
    <property type="match status" value="3"/>
</dbReference>
<dbReference type="InterPro" id="IPR001343">
    <property type="entry name" value="Hemolysn_Ca-bd"/>
</dbReference>
<dbReference type="InterPro" id="IPR018511">
    <property type="entry name" value="Hemolysin-typ_Ca-bd_CS"/>
</dbReference>
<keyword evidence="2" id="KW-0964">Secreted</keyword>
<accession>A0A951QCS5</accession>
<dbReference type="InterPro" id="IPR011049">
    <property type="entry name" value="Serralysin-like_metalloprot_C"/>
</dbReference>
<reference evidence="4" key="2">
    <citation type="journal article" date="2022" name="Microbiol. Resour. Announc.">
        <title>Metagenome Sequencing to Explore Phylogenomics of Terrestrial Cyanobacteria.</title>
        <authorList>
            <person name="Ward R.D."/>
            <person name="Stajich J.E."/>
            <person name="Johansen J.R."/>
            <person name="Huntemann M."/>
            <person name="Clum A."/>
            <person name="Foster B."/>
            <person name="Foster B."/>
            <person name="Roux S."/>
            <person name="Palaniappan K."/>
            <person name="Varghese N."/>
            <person name="Mukherjee S."/>
            <person name="Reddy T.B.K."/>
            <person name="Daum C."/>
            <person name="Copeland A."/>
            <person name="Chen I.A."/>
            <person name="Ivanova N.N."/>
            <person name="Kyrpides N.C."/>
            <person name="Shapiro N."/>
            <person name="Eloe-Fadrosh E.A."/>
            <person name="Pietrasiak N."/>
        </authorList>
    </citation>
    <scope>NUCLEOTIDE SEQUENCE</scope>
    <source>
        <strain evidence="4">UHER 2000/2452</strain>
    </source>
</reference>
<evidence type="ECO:0000256" key="3">
    <source>
        <dbReference type="SAM" id="MobiDB-lite"/>
    </source>
</evidence>
<feature type="region of interest" description="Disordered" evidence="3">
    <location>
        <begin position="210"/>
        <end position="232"/>
    </location>
</feature>
<comment type="subcellular location">
    <subcellularLocation>
        <location evidence="1">Secreted</location>
    </subcellularLocation>
</comment>
<dbReference type="EMBL" id="JAHHHD010000020">
    <property type="protein sequence ID" value="MBW4660407.1"/>
    <property type="molecule type" value="Genomic_DNA"/>
</dbReference>
<reference evidence="4" key="1">
    <citation type="submission" date="2021-05" db="EMBL/GenBank/DDBJ databases">
        <authorList>
            <person name="Pietrasiak N."/>
            <person name="Ward R."/>
            <person name="Stajich J.E."/>
            <person name="Kurbessoian T."/>
        </authorList>
    </citation>
    <scope>NUCLEOTIDE SEQUENCE</scope>
    <source>
        <strain evidence="4">UHER 2000/2452</strain>
    </source>
</reference>
<dbReference type="Pfam" id="PF00353">
    <property type="entry name" value="HemolysinCabind"/>
    <property type="match status" value="5"/>
</dbReference>
<dbReference type="PANTHER" id="PTHR38340">
    <property type="entry name" value="S-LAYER PROTEIN"/>
    <property type="match status" value="1"/>
</dbReference>
<dbReference type="AlphaFoldDB" id="A0A951QCS5"/>
<organism evidence="4 5">
    <name type="scientific">Drouetiella hepatica Uher 2000/2452</name>
    <dbReference type="NCBI Taxonomy" id="904376"/>
    <lineage>
        <taxon>Bacteria</taxon>
        <taxon>Bacillati</taxon>
        <taxon>Cyanobacteriota</taxon>
        <taxon>Cyanophyceae</taxon>
        <taxon>Oculatellales</taxon>
        <taxon>Oculatellaceae</taxon>
        <taxon>Drouetiella</taxon>
    </lineage>
</organism>
<name>A0A951QCS5_9CYAN</name>
<proteinExistence type="predicted"/>
<dbReference type="GO" id="GO:0005576">
    <property type="term" value="C:extracellular region"/>
    <property type="evidence" value="ECO:0007669"/>
    <property type="project" value="UniProtKB-SubCell"/>
</dbReference>
<comment type="caution">
    <text evidence="4">The sequence shown here is derived from an EMBL/GenBank/DDBJ whole genome shotgun (WGS) entry which is preliminary data.</text>
</comment>
<evidence type="ECO:0000256" key="1">
    <source>
        <dbReference type="ARBA" id="ARBA00004613"/>
    </source>
</evidence>
<dbReference type="PRINTS" id="PR00313">
    <property type="entry name" value="CABNDNGRPT"/>
</dbReference>
<dbReference type="InterPro" id="IPR050557">
    <property type="entry name" value="RTX_toxin/Mannuronan_C5-epim"/>
</dbReference>